<proteinExistence type="predicted"/>
<dbReference type="Proteomes" id="UP000269945">
    <property type="component" value="Unassembled WGS sequence"/>
</dbReference>
<reference evidence="1 2" key="1">
    <citation type="submission" date="2018-10" db="EMBL/GenBank/DDBJ databases">
        <authorList>
            <person name="Ekblom R."/>
            <person name="Jareborg N."/>
        </authorList>
    </citation>
    <scope>NUCLEOTIDE SEQUENCE [LARGE SCALE GENOMIC DNA]</scope>
    <source>
        <tissue evidence="1">Muscle</tissue>
    </source>
</reference>
<sequence length="45" mass="5059">NKLPGIRSPTETSSLCFIFNCSKVKENLDKTGFNSIAFKYIPMCD</sequence>
<name>A0A9X9M5Z7_GULGU</name>
<organism evidence="1 2">
    <name type="scientific">Gulo gulo</name>
    <name type="common">Wolverine</name>
    <name type="synonym">Gluton</name>
    <dbReference type="NCBI Taxonomy" id="48420"/>
    <lineage>
        <taxon>Eukaryota</taxon>
        <taxon>Metazoa</taxon>
        <taxon>Chordata</taxon>
        <taxon>Craniata</taxon>
        <taxon>Vertebrata</taxon>
        <taxon>Euteleostomi</taxon>
        <taxon>Mammalia</taxon>
        <taxon>Eutheria</taxon>
        <taxon>Laurasiatheria</taxon>
        <taxon>Carnivora</taxon>
        <taxon>Caniformia</taxon>
        <taxon>Musteloidea</taxon>
        <taxon>Mustelidae</taxon>
        <taxon>Guloninae</taxon>
        <taxon>Gulo</taxon>
    </lineage>
</organism>
<evidence type="ECO:0000313" key="2">
    <source>
        <dbReference type="Proteomes" id="UP000269945"/>
    </source>
</evidence>
<dbReference type="EMBL" id="CYRY02043192">
    <property type="protein sequence ID" value="VCX37382.1"/>
    <property type="molecule type" value="Genomic_DNA"/>
</dbReference>
<dbReference type="AlphaFoldDB" id="A0A9X9M5Z7"/>
<keyword evidence="2" id="KW-1185">Reference proteome</keyword>
<comment type="caution">
    <text evidence="1">The sequence shown here is derived from an EMBL/GenBank/DDBJ whole genome shotgun (WGS) entry which is preliminary data.</text>
</comment>
<accession>A0A9X9M5Z7</accession>
<protein>
    <submittedName>
        <fullName evidence="1">Uncharacterized protein</fullName>
    </submittedName>
</protein>
<feature type="non-terminal residue" evidence="1">
    <location>
        <position position="45"/>
    </location>
</feature>
<gene>
    <name evidence="1" type="ORF">BN2614_LOCUS1</name>
</gene>
<evidence type="ECO:0000313" key="1">
    <source>
        <dbReference type="EMBL" id="VCX37382.1"/>
    </source>
</evidence>